<evidence type="ECO:0000313" key="1">
    <source>
        <dbReference type="EMBL" id="KAK1870004.1"/>
    </source>
</evidence>
<keyword evidence="2" id="KW-1185">Reference proteome</keyword>
<accession>A0ACC3CI91</accession>
<dbReference type="EMBL" id="CM020620">
    <property type="protein sequence ID" value="KAK1870004.1"/>
    <property type="molecule type" value="Genomic_DNA"/>
</dbReference>
<reference evidence="1" key="1">
    <citation type="submission" date="2019-11" db="EMBL/GenBank/DDBJ databases">
        <title>Nori genome reveals adaptations in red seaweeds to the harsh intertidal environment.</title>
        <authorList>
            <person name="Wang D."/>
            <person name="Mao Y."/>
        </authorList>
    </citation>
    <scope>NUCLEOTIDE SEQUENCE</scope>
    <source>
        <tissue evidence="1">Gametophyte</tissue>
    </source>
</reference>
<evidence type="ECO:0000313" key="2">
    <source>
        <dbReference type="Proteomes" id="UP000798662"/>
    </source>
</evidence>
<name>A0ACC3CI91_PYRYE</name>
<sequence>MFSWRGRMAPPHASVGGGVEAGGPADKGPGSTPTAGGGAETAAGAVAAVPPVALVTAPAVAPALEREDEERPLGALAPPAADTPRAAAPANAPTKAATLSLPPPPAAAASAAAASPSHCAAAAAAGAPCVLDLGFNTGQDSHFYLADGYSVIGVDANPDLIAAGRARFADATAKGQLTLVSNGLVGEVAEGKSAPETLRFYRSKLRSEWSSFDASWGCRNPNNTPVEKEVPAHCERIDVPVTTCAGLIERFGKPLYIKIDIEGRDTACLNSLHTLPRESRPTYVSVENVNEVHIDLLTALGYTSQKAVDQRVIHARYMGQPDLLGNSGPFGDAAVHLSGGTEWVSAPEVRALLPLPERYEPTGEGMWYDLHGRLEGDPAAEAKAKRSPAAKGLNAAPAVAAAAS</sequence>
<comment type="caution">
    <text evidence="1">The sequence shown here is derived from an EMBL/GenBank/DDBJ whole genome shotgun (WGS) entry which is preliminary data.</text>
</comment>
<proteinExistence type="predicted"/>
<gene>
    <name evidence="1" type="ORF">I4F81_012468</name>
</gene>
<protein>
    <submittedName>
        <fullName evidence="1">Uncharacterized protein</fullName>
    </submittedName>
</protein>
<dbReference type="Proteomes" id="UP000798662">
    <property type="component" value="Chromosome 3"/>
</dbReference>
<organism evidence="1 2">
    <name type="scientific">Pyropia yezoensis</name>
    <name type="common">Susabi-nori</name>
    <name type="synonym">Porphyra yezoensis</name>
    <dbReference type="NCBI Taxonomy" id="2788"/>
    <lineage>
        <taxon>Eukaryota</taxon>
        <taxon>Rhodophyta</taxon>
        <taxon>Bangiophyceae</taxon>
        <taxon>Bangiales</taxon>
        <taxon>Bangiaceae</taxon>
        <taxon>Pyropia</taxon>
    </lineage>
</organism>